<dbReference type="CDD" id="cd03019">
    <property type="entry name" value="DsbA_DsbA"/>
    <property type="match status" value="1"/>
</dbReference>
<dbReference type="Proteomes" id="UP001203423">
    <property type="component" value="Unassembled WGS sequence"/>
</dbReference>
<dbReference type="SUPFAM" id="SSF52833">
    <property type="entry name" value="Thioredoxin-like"/>
    <property type="match status" value="1"/>
</dbReference>
<keyword evidence="4 7" id="KW-0574">Periplasm</keyword>
<accession>A0ABT0LCR9</accession>
<name>A0ABT0LCR9_9GAMM</name>
<comment type="similarity">
    <text evidence="2">Belongs to the thioredoxin family. DsbA subfamily.</text>
</comment>
<proteinExistence type="inferred from homology"/>
<evidence type="ECO:0000256" key="7">
    <source>
        <dbReference type="PIRNR" id="PIRNR001488"/>
    </source>
</evidence>
<dbReference type="PANTHER" id="PTHR35891:SF2">
    <property type="entry name" value="THIOL:DISULFIDE INTERCHANGE PROTEIN DSBA"/>
    <property type="match status" value="1"/>
</dbReference>
<evidence type="ECO:0000256" key="1">
    <source>
        <dbReference type="ARBA" id="ARBA00004418"/>
    </source>
</evidence>
<dbReference type="InterPro" id="IPR023205">
    <property type="entry name" value="DsbA/DsbL"/>
</dbReference>
<sequence>MPLLVSANTNSSAVTYVEGQDYTHIAGIPEAQQPVVREFFSYNCPHCYRQDALFEQTATLLGKDIVFVRTPVGAGRESWILSQKAYYLAQTFKVTRQVHGAIFKRIHEQEGSFKNDMDLVNFFVKQGLEVNEVKATLVSVDASLALSNYDLQAQLSGIRGVPSLLVNGQYLISSISQTPEQLSKLIQYLSQLPIKTRE</sequence>
<keyword evidence="6" id="KW-0676">Redox-active center</keyword>
<dbReference type="InterPro" id="IPR013766">
    <property type="entry name" value="Thioredoxin_domain"/>
</dbReference>
<dbReference type="InterPro" id="IPR050824">
    <property type="entry name" value="Thiol_disulfide_DsbA"/>
</dbReference>
<protein>
    <recommendedName>
        <fullName evidence="7">Thiol:disulfide interchange protein</fullName>
    </recommendedName>
</protein>
<keyword evidence="5 7" id="KW-1015">Disulfide bond</keyword>
<evidence type="ECO:0000313" key="9">
    <source>
        <dbReference type="EMBL" id="MCL1125280.1"/>
    </source>
</evidence>
<organism evidence="9 10">
    <name type="scientific">Shewanella surugensis</name>
    <dbReference type="NCBI Taxonomy" id="212020"/>
    <lineage>
        <taxon>Bacteria</taxon>
        <taxon>Pseudomonadati</taxon>
        <taxon>Pseudomonadota</taxon>
        <taxon>Gammaproteobacteria</taxon>
        <taxon>Alteromonadales</taxon>
        <taxon>Shewanellaceae</taxon>
        <taxon>Shewanella</taxon>
    </lineage>
</organism>
<evidence type="ECO:0000256" key="3">
    <source>
        <dbReference type="ARBA" id="ARBA00022729"/>
    </source>
</evidence>
<dbReference type="Pfam" id="PF01323">
    <property type="entry name" value="DSBA"/>
    <property type="match status" value="1"/>
</dbReference>
<evidence type="ECO:0000256" key="4">
    <source>
        <dbReference type="ARBA" id="ARBA00022764"/>
    </source>
</evidence>
<evidence type="ECO:0000256" key="2">
    <source>
        <dbReference type="ARBA" id="ARBA00005791"/>
    </source>
</evidence>
<evidence type="ECO:0000256" key="6">
    <source>
        <dbReference type="ARBA" id="ARBA00023284"/>
    </source>
</evidence>
<dbReference type="InterPro" id="IPR001853">
    <property type="entry name" value="DSBA-like_thioredoxin_dom"/>
</dbReference>
<evidence type="ECO:0000256" key="5">
    <source>
        <dbReference type="ARBA" id="ARBA00023157"/>
    </source>
</evidence>
<evidence type="ECO:0000259" key="8">
    <source>
        <dbReference type="PROSITE" id="PS51352"/>
    </source>
</evidence>
<feature type="domain" description="Thioredoxin" evidence="8">
    <location>
        <begin position="3"/>
        <end position="191"/>
    </location>
</feature>
<dbReference type="PIRSF" id="PIRSF001488">
    <property type="entry name" value="Tdi_protein"/>
    <property type="match status" value="1"/>
</dbReference>
<dbReference type="PANTHER" id="PTHR35891">
    <property type="entry name" value="THIOL:DISULFIDE INTERCHANGE PROTEIN DSBA"/>
    <property type="match status" value="1"/>
</dbReference>
<dbReference type="Gene3D" id="3.40.30.10">
    <property type="entry name" value="Glutaredoxin"/>
    <property type="match status" value="1"/>
</dbReference>
<gene>
    <name evidence="9" type="ORF">L2764_12535</name>
</gene>
<dbReference type="PROSITE" id="PS51352">
    <property type="entry name" value="THIOREDOXIN_2"/>
    <property type="match status" value="1"/>
</dbReference>
<evidence type="ECO:0000313" key="10">
    <source>
        <dbReference type="Proteomes" id="UP001203423"/>
    </source>
</evidence>
<keyword evidence="3" id="KW-0732">Signal</keyword>
<comment type="caution">
    <text evidence="9">The sequence shown here is derived from an EMBL/GenBank/DDBJ whole genome shotgun (WGS) entry which is preliminary data.</text>
</comment>
<keyword evidence="10" id="KW-1185">Reference proteome</keyword>
<comment type="subcellular location">
    <subcellularLocation>
        <location evidence="1 7">Periplasm</location>
    </subcellularLocation>
</comment>
<reference evidence="9 10" key="1">
    <citation type="submission" date="2022-01" db="EMBL/GenBank/DDBJ databases">
        <title>Whole genome-based taxonomy of the Shewanellaceae.</title>
        <authorList>
            <person name="Martin-Rodriguez A.J."/>
        </authorList>
    </citation>
    <scope>NUCLEOTIDE SEQUENCE [LARGE SCALE GENOMIC DNA]</scope>
    <source>
        <strain evidence="9 10">DSM 17177</strain>
    </source>
</reference>
<dbReference type="EMBL" id="JAKIKS010000044">
    <property type="protein sequence ID" value="MCL1125280.1"/>
    <property type="molecule type" value="Genomic_DNA"/>
</dbReference>
<dbReference type="InterPro" id="IPR036249">
    <property type="entry name" value="Thioredoxin-like_sf"/>
</dbReference>